<name>A0AAP0K1N7_9MAGN</name>
<dbReference type="AlphaFoldDB" id="A0AAP0K1N7"/>
<accession>A0AAP0K1N7</accession>
<organism evidence="2 3">
    <name type="scientific">Stephania yunnanensis</name>
    <dbReference type="NCBI Taxonomy" id="152371"/>
    <lineage>
        <taxon>Eukaryota</taxon>
        <taxon>Viridiplantae</taxon>
        <taxon>Streptophyta</taxon>
        <taxon>Embryophyta</taxon>
        <taxon>Tracheophyta</taxon>
        <taxon>Spermatophyta</taxon>
        <taxon>Magnoliopsida</taxon>
        <taxon>Ranunculales</taxon>
        <taxon>Menispermaceae</taxon>
        <taxon>Menispermoideae</taxon>
        <taxon>Cissampelideae</taxon>
        <taxon>Stephania</taxon>
    </lineage>
</organism>
<reference evidence="2 3" key="1">
    <citation type="submission" date="2024-01" db="EMBL/GenBank/DDBJ databases">
        <title>Genome assemblies of Stephania.</title>
        <authorList>
            <person name="Yang L."/>
        </authorList>
    </citation>
    <scope>NUCLEOTIDE SEQUENCE [LARGE SCALE GENOMIC DNA]</scope>
    <source>
        <strain evidence="2">YNDBR</strain>
        <tissue evidence="2">Leaf</tissue>
    </source>
</reference>
<sequence>MDSQQQRGRTGVTKLYLTSSGSGEPATQTNQQQQRADERRCNSGDGHKGARD</sequence>
<feature type="region of interest" description="Disordered" evidence="1">
    <location>
        <begin position="1"/>
        <end position="52"/>
    </location>
</feature>
<dbReference type="EMBL" id="JBBNAF010000005">
    <property type="protein sequence ID" value="KAK9143493.1"/>
    <property type="molecule type" value="Genomic_DNA"/>
</dbReference>
<evidence type="ECO:0000313" key="3">
    <source>
        <dbReference type="Proteomes" id="UP001420932"/>
    </source>
</evidence>
<comment type="caution">
    <text evidence="2">The sequence shown here is derived from an EMBL/GenBank/DDBJ whole genome shotgun (WGS) entry which is preliminary data.</text>
</comment>
<feature type="compositionally biased region" description="Basic and acidic residues" evidence="1">
    <location>
        <begin position="35"/>
        <end position="52"/>
    </location>
</feature>
<dbReference type="Proteomes" id="UP001420932">
    <property type="component" value="Unassembled WGS sequence"/>
</dbReference>
<evidence type="ECO:0000313" key="2">
    <source>
        <dbReference type="EMBL" id="KAK9143493.1"/>
    </source>
</evidence>
<evidence type="ECO:0000256" key="1">
    <source>
        <dbReference type="SAM" id="MobiDB-lite"/>
    </source>
</evidence>
<proteinExistence type="predicted"/>
<keyword evidence="3" id="KW-1185">Reference proteome</keyword>
<protein>
    <submittedName>
        <fullName evidence="2">Uncharacterized protein</fullName>
    </submittedName>
</protein>
<gene>
    <name evidence="2" type="ORF">Syun_012893</name>
</gene>
<feature type="compositionally biased region" description="Polar residues" evidence="1">
    <location>
        <begin position="16"/>
        <end position="34"/>
    </location>
</feature>